<name>A0A7W6BRJ0_9SPHN</name>
<reference evidence="3 4" key="1">
    <citation type="submission" date="2020-08" db="EMBL/GenBank/DDBJ databases">
        <title>Genomic Encyclopedia of Type Strains, Phase IV (KMG-IV): sequencing the most valuable type-strain genomes for metagenomic binning, comparative biology and taxonomic classification.</title>
        <authorList>
            <person name="Goeker M."/>
        </authorList>
    </citation>
    <scope>NUCLEOTIDE SEQUENCE [LARGE SCALE GENOMIC DNA]</scope>
    <source>
        <strain evidence="3 4">DSM 26189</strain>
    </source>
</reference>
<keyword evidence="1" id="KW-0175">Coiled coil</keyword>
<comment type="caution">
    <text evidence="3">The sequence shown here is derived from an EMBL/GenBank/DDBJ whole genome shotgun (WGS) entry which is preliminary data.</text>
</comment>
<feature type="coiled-coil region" evidence="1">
    <location>
        <begin position="24"/>
        <end position="51"/>
    </location>
</feature>
<evidence type="ECO:0000256" key="2">
    <source>
        <dbReference type="SAM" id="Phobius"/>
    </source>
</evidence>
<feature type="transmembrane region" description="Helical" evidence="2">
    <location>
        <begin position="67"/>
        <end position="86"/>
    </location>
</feature>
<dbReference type="AlphaFoldDB" id="A0A7W6BRJ0"/>
<keyword evidence="2" id="KW-1133">Transmembrane helix</keyword>
<dbReference type="RefSeq" id="WP_188073962.1">
    <property type="nucleotide sequence ID" value="NZ_BSPS01000191.1"/>
</dbReference>
<sequence>MTEQDIIQRLDKGQERFRVIDENMRAILRAVEDVRDEMKAMKAEVEKTKEIVEAWQTVKNAGRFTKWAGGIIGTVAVALAALKGWWVK</sequence>
<organism evidence="3 4">
    <name type="scientific">Sphingobium jiangsuense</name>
    <dbReference type="NCBI Taxonomy" id="870476"/>
    <lineage>
        <taxon>Bacteria</taxon>
        <taxon>Pseudomonadati</taxon>
        <taxon>Pseudomonadota</taxon>
        <taxon>Alphaproteobacteria</taxon>
        <taxon>Sphingomonadales</taxon>
        <taxon>Sphingomonadaceae</taxon>
        <taxon>Sphingobium</taxon>
    </lineage>
</organism>
<keyword evidence="4" id="KW-1185">Reference proteome</keyword>
<protein>
    <submittedName>
        <fullName evidence="3">Uncharacterized protein</fullName>
    </submittedName>
</protein>
<keyword evidence="2" id="KW-0472">Membrane</keyword>
<evidence type="ECO:0000313" key="3">
    <source>
        <dbReference type="EMBL" id="MBB3928750.1"/>
    </source>
</evidence>
<keyword evidence="2" id="KW-0812">Transmembrane</keyword>
<gene>
    <name evidence="3" type="ORF">GGR43_004495</name>
</gene>
<evidence type="ECO:0000256" key="1">
    <source>
        <dbReference type="SAM" id="Coils"/>
    </source>
</evidence>
<dbReference type="Proteomes" id="UP000571950">
    <property type="component" value="Unassembled WGS sequence"/>
</dbReference>
<proteinExistence type="predicted"/>
<dbReference type="EMBL" id="JACIDT010000033">
    <property type="protein sequence ID" value="MBB3928750.1"/>
    <property type="molecule type" value="Genomic_DNA"/>
</dbReference>
<accession>A0A7W6BRJ0</accession>
<evidence type="ECO:0000313" key="4">
    <source>
        <dbReference type="Proteomes" id="UP000571950"/>
    </source>
</evidence>